<organism evidence="2 3">
    <name type="scientific">Frankia canadensis</name>
    <dbReference type="NCBI Taxonomy" id="1836972"/>
    <lineage>
        <taxon>Bacteria</taxon>
        <taxon>Bacillati</taxon>
        <taxon>Actinomycetota</taxon>
        <taxon>Actinomycetes</taxon>
        <taxon>Frankiales</taxon>
        <taxon>Frankiaceae</taxon>
        <taxon>Frankia</taxon>
    </lineage>
</organism>
<keyword evidence="3" id="KW-1185">Reference proteome</keyword>
<evidence type="ECO:0000313" key="3">
    <source>
        <dbReference type="Proteomes" id="UP000234331"/>
    </source>
</evidence>
<gene>
    <name evidence="2" type="ORF">FRACA_220037</name>
</gene>
<evidence type="ECO:0000256" key="1">
    <source>
        <dbReference type="SAM" id="MobiDB-lite"/>
    </source>
</evidence>
<protein>
    <submittedName>
        <fullName evidence="2">Uncharacterized protein</fullName>
    </submittedName>
</protein>
<dbReference type="Proteomes" id="UP000234331">
    <property type="component" value="Unassembled WGS sequence"/>
</dbReference>
<evidence type="ECO:0000313" key="2">
    <source>
        <dbReference type="EMBL" id="SNQ48097.1"/>
    </source>
</evidence>
<feature type="region of interest" description="Disordered" evidence="1">
    <location>
        <begin position="1"/>
        <end position="31"/>
    </location>
</feature>
<dbReference type="EMBL" id="FZMO01000135">
    <property type="protein sequence ID" value="SNQ48097.1"/>
    <property type="molecule type" value="Genomic_DNA"/>
</dbReference>
<reference evidence="2 3" key="1">
    <citation type="submission" date="2017-06" db="EMBL/GenBank/DDBJ databases">
        <authorList>
            <person name="Kim H.J."/>
            <person name="Triplett B.A."/>
        </authorList>
    </citation>
    <scope>NUCLEOTIDE SEQUENCE [LARGE SCALE GENOMIC DNA]</scope>
    <source>
        <strain evidence="2">FRACA_ARgP5</strain>
    </source>
</reference>
<sequence length="103" mass="11257">MLRADAEFCPRPGVPPRQLGQKRGNQVPPGGPVTIALGVKSSARRRPGFPARTRQLTSQAYGKDSTLPVPRELLRPAGPTKRVARSVGAFYGPRRAWWELPTS</sequence>
<name>A0A2I2KR03_9ACTN</name>
<dbReference type="AlphaFoldDB" id="A0A2I2KR03"/>
<proteinExistence type="predicted"/>
<accession>A0A2I2KR03</accession>